<gene>
    <name evidence="2" type="ORF">LTR16_004337</name>
</gene>
<organism evidence="2 3">
    <name type="scientific">Cryomyces antarcticus</name>
    <dbReference type="NCBI Taxonomy" id="329879"/>
    <lineage>
        <taxon>Eukaryota</taxon>
        <taxon>Fungi</taxon>
        <taxon>Dikarya</taxon>
        <taxon>Ascomycota</taxon>
        <taxon>Pezizomycotina</taxon>
        <taxon>Dothideomycetes</taxon>
        <taxon>Dothideomycetes incertae sedis</taxon>
        <taxon>Cryomyces</taxon>
    </lineage>
</organism>
<comment type="caution">
    <text evidence="2">The sequence shown here is derived from an EMBL/GenBank/DDBJ whole genome shotgun (WGS) entry which is preliminary data.</text>
</comment>
<protein>
    <recommendedName>
        <fullName evidence="4">Myb-like domain-containing protein</fullName>
    </recommendedName>
</protein>
<feature type="region of interest" description="Disordered" evidence="1">
    <location>
        <begin position="56"/>
        <end position="93"/>
    </location>
</feature>
<accession>A0ABR0LN56</accession>
<name>A0ABR0LN56_9PEZI</name>
<evidence type="ECO:0000313" key="2">
    <source>
        <dbReference type="EMBL" id="KAK5200945.1"/>
    </source>
</evidence>
<dbReference type="Proteomes" id="UP001357485">
    <property type="component" value="Unassembled WGS sequence"/>
</dbReference>
<sequence>MEVLSETERNRLLAGLLTNVSAPVNWDMAAEQFGAASAGSMRHMYNSALKKVKDAGGLTGVAPTATPKGGRKRKSVDDDNDVTSTPTKSALKKGKLMEEAVQGIGDIR</sequence>
<evidence type="ECO:0000313" key="3">
    <source>
        <dbReference type="Proteomes" id="UP001357485"/>
    </source>
</evidence>
<proteinExistence type="predicted"/>
<reference evidence="2 3" key="1">
    <citation type="submission" date="2023-08" db="EMBL/GenBank/DDBJ databases">
        <title>Black Yeasts Isolated from many extreme environments.</title>
        <authorList>
            <person name="Coleine C."/>
            <person name="Stajich J.E."/>
            <person name="Selbmann L."/>
        </authorList>
    </citation>
    <scope>NUCLEOTIDE SEQUENCE [LARGE SCALE GENOMIC DNA]</scope>
    <source>
        <strain evidence="2 3">CCFEE 536</strain>
    </source>
</reference>
<evidence type="ECO:0008006" key="4">
    <source>
        <dbReference type="Google" id="ProtNLM"/>
    </source>
</evidence>
<dbReference type="EMBL" id="JAVRRA010016975">
    <property type="protein sequence ID" value="KAK5200945.1"/>
    <property type="molecule type" value="Genomic_DNA"/>
</dbReference>
<evidence type="ECO:0000256" key="1">
    <source>
        <dbReference type="SAM" id="MobiDB-lite"/>
    </source>
</evidence>
<keyword evidence="3" id="KW-1185">Reference proteome</keyword>